<dbReference type="HAMAP" id="MF_01830">
    <property type="entry name" value="Hydro_lyase"/>
    <property type="match status" value="1"/>
</dbReference>
<dbReference type="Proteomes" id="UP000572953">
    <property type="component" value="Unassembled WGS sequence"/>
</dbReference>
<dbReference type="PANTHER" id="PTHR32022:SF10">
    <property type="entry name" value="D-GLUTAMATE CYCLASE, MITOCHONDRIAL"/>
    <property type="match status" value="1"/>
</dbReference>
<organism evidence="7 8">
    <name type="scientific">Candidatus Fonsibacter lacus</name>
    <dbReference type="NCBI Taxonomy" id="2576439"/>
    <lineage>
        <taxon>Bacteria</taxon>
        <taxon>Pseudomonadati</taxon>
        <taxon>Pseudomonadota</taxon>
        <taxon>Alphaproteobacteria</taxon>
        <taxon>Candidatus Pelagibacterales</taxon>
        <taxon>Candidatus Pelagibacterales incertae sedis</taxon>
        <taxon>Candidatus Fonsibacter</taxon>
    </lineage>
</organism>
<accession>A0A845S7S4</accession>
<dbReference type="Proteomes" id="UP000699985">
    <property type="component" value="Unassembled WGS sequence"/>
</dbReference>
<evidence type="ECO:0000256" key="1">
    <source>
        <dbReference type="ARBA" id="ARBA00007896"/>
    </source>
</evidence>
<keyword evidence="2 3" id="KW-0456">Lyase</keyword>
<dbReference type="Gene3D" id="3.30.2040.10">
    <property type="entry name" value="PSTPO5379-like domain"/>
    <property type="match status" value="1"/>
</dbReference>
<name>A0A845S7S4_9PROT</name>
<dbReference type="EMBL" id="RGET01000007">
    <property type="protein sequence ID" value="NBN87656.1"/>
    <property type="molecule type" value="Genomic_DNA"/>
</dbReference>
<evidence type="ECO:0000313" key="5">
    <source>
        <dbReference type="EMBL" id="NCU50360.1"/>
    </source>
</evidence>
<protein>
    <recommendedName>
        <fullName evidence="3">Putative hydro-lyase EBV32_00980</fullName>
        <ecNumber evidence="3">4.2.1.-</ecNumber>
    </recommendedName>
</protein>
<dbReference type="InterPro" id="IPR016938">
    <property type="entry name" value="UPF0317"/>
</dbReference>
<gene>
    <name evidence="4" type="ORF">EBV32_00980</name>
    <name evidence="7" type="ORF">EBV78_00645</name>
    <name evidence="5" type="ORF">EBX29_01085</name>
    <name evidence="6" type="ORF">EBX74_03595</name>
</gene>
<evidence type="ECO:0000313" key="7">
    <source>
        <dbReference type="EMBL" id="NCU62597.1"/>
    </source>
</evidence>
<evidence type="ECO:0000313" key="6">
    <source>
        <dbReference type="EMBL" id="NCU53366.1"/>
    </source>
</evidence>
<reference evidence="7 8" key="1">
    <citation type="submission" date="2018-10" db="EMBL/GenBank/DDBJ databases">
        <title>Iterative Subtractive Binning of Freshwater Chronoseries Metagenomes Recovers Nearly Complete Genomes from over Four Hundred Novel Species.</title>
        <authorList>
            <person name="Rodriguez-R L.M."/>
            <person name="Tsementzi D."/>
            <person name="Luo C."/>
            <person name="Konstantinidis K.T."/>
        </authorList>
    </citation>
    <scope>NUCLEOTIDE SEQUENCE [LARGE SCALE GENOMIC DNA]</scope>
    <source>
        <strain evidence="7">WB7_2B_003</strain>
        <strain evidence="4">WB7_6_001</strain>
        <strain evidence="5">WB8_1A_003</strain>
        <strain evidence="6">WB8_2A_004</strain>
    </source>
</reference>
<proteinExistence type="inferred from homology"/>
<dbReference type="EC" id="4.2.1.-" evidence="3"/>
<dbReference type="SUPFAM" id="SSF160920">
    <property type="entry name" value="PSTPO5379-like"/>
    <property type="match status" value="1"/>
</dbReference>
<dbReference type="Gene3D" id="3.40.1640.10">
    <property type="entry name" value="PSTPO5379-like"/>
    <property type="match status" value="1"/>
</dbReference>
<sequence>MLNITDPAEARKIIRADKYDKQTAGIAGKYVQGNICILPSKYALDFAAFCQKNPKPCPLIGFGIKGDPYLKDLGDIDIRTDVPRYKIWQNGKVIDEPTNIKKYWNDDLVTFVLGCSMSFELPLMEAGIEMQHIKNNTTVPMYKTNIDCQPAGPFKGKLVVSMRPLNADDTIKAIQISSRFPAVHGAPVHLGDPNQIGIKDIMKPEYGDPPRAIKNNEIPVFWACGVTPQSVVENCKPDFCITHKPGAMLITDKLNSSLAAIN</sequence>
<dbReference type="InterPro" id="IPR009906">
    <property type="entry name" value="D-Glu_cyclase"/>
</dbReference>
<dbReference type="Pfam" id="PF07286">
    <property type="entry name" value="D-Glu_cyclase"/>
    <property type="match status" value="1"/>
</dbReference>
<dbReference type="GO" id="GO:0016829">
    <property type="term" value="F:lyase activity"/>
    <property type="evidence" value="ECO:0007669"/>
    <property type="project" value="UniProtKB-KW"/>
</dbReference>
<dbReference type="Proteomes" id="UP000747791">
    <property type="component" value="Unassembled WGS sequence"/>
</dbReference>
<dbReference type="NCBIfam" id="NF003969">
    <property type="entry name" value="PRK05463.1"/>
    <property type="match status" value="1"/>
</dbReference>
<evidence type="ECO:0000256" key="2">
    <source>
        <dbReference type="ARBA" id="ARBA00023239"/>
    </source>
</evidence>
<dbReference type="EMBL" id="RGGN01000010">
    <property type="protein sequence ID" value="NCU62597.1"/>
    <property type="molecule type" value="Genomic_DNA"/>
</dbReference>
<dbReference type="AlphaFoldDB" id="A0A845S7S4"/>
<evidence type="ECO:0000313" key="4">
    <source>
        <dbReference type="EMBL" id="NBN87656.1"/>
    </source>
</evidence>
<comment type="similarity">
    <text evidence="1 3">Belongs to the D-glutamate cyclase family.</text>
</comment>
<dbReference type="PIRSF" id="PIRSF029755">
    <property type="entry name" value="UCP029755"/>
    <property type="match status" value="1"/>
</dbReference>
<evidence type="ECO:0000313" key="8">
    <source>
        <dbReference type="Proteomes" id="UP000572953"/>
    </source>
</evidence>
<dbReference type="EMBL" id="RGMI01000027">
    <property type="protein sequence ID" value="NCU50360.1"/>
    <property type="molecule type" value="Genomic_DNA"/>
</dbReference>
<dbReference type="Proteomes" id="UP000713222">
    <property type="component" value="Unassembled WGS sequence"/>
</dbReference>
<dbReference type="FunFam" id="3.30.2040.10:FF:000001">
    <property type="entry name" value="D-glutamate cyclase, mitochondrial"/>
    <property type="match status" value="1"/>
</dbReference>
<evidence type="ECO:0000256" key="3">
    <source>
        <dbReference type="HAMAP-Rule" id="MF_01830"/>
    </source>
</evidence>
<dbReference type="EMBL" id="RGOB01000112">
    <property type="protein sequence ID" value="NCU53366.1"/>
    <property type="molecule type" value="Genomic_DNA"/>
</dbReference>
<dbReference type="PANTHER" id="PTHR32022">
    <property type="entry name" value="D-GLUTAMATE CYCLASE, MITOCHONDRIAL"/>
    <property type="match status" value="1"/>
</dbReference>
<comment type="caution">
    <text evidence="7">The sequence shown here is derived from an EMBL/GenBank/DDBJ whole genome shotgun (WGS) entry which is preliminary data.</text>
</comment>
<dbReference type="InterPro" id="IPR038021">
    <property type="entry name" value="Putative_hydro-lyase"/>
</dbReference>